<evidence type="ECO:0000313" key="1">
    <source>
        <dbReference type="EMBL" id="RRT69501.1"/>
    </source>
</evidence>
<sequence>MKRQSCPILSLSSANPLADAAACHLLPPPLSPLPQSLPTGYTPTTAATVATLGLLLCPPLHRLSTLPACGTRAAISAPSNAAHPPLPSLLPHLPPLAACTETLICCLQPSPSSLCHTALPLPSPTTAAATLCRPLLLPLVPTACRCCYLSTTYLPPLLCSSHAILNPFSLLPTVGPLLLPSCRCVAASHCRSPRCAPATIAIRRPPLFLPYHSRCPTTILLPSSTMLTAPSLALLGHRRTPRGTLFLFFLPSLTSAVVVTISNHLLPTTPPSSATFASALSHIAALPLLPSSSSACHVVVVVHAASCSHATVDRHCPFPSPLCCFPLRLHSHLCHCHHLPFHPSLAPTGTHFLCSHTKYYIVDAMAMDDALDVRFKTFEAYIEDRLQELFREFRRSRFEKYDHRQDTGYTCKREEFPKWEDGDPIGWISCAKKFFYFHRTPEESIVEIASTQLEGDVIQWYDLYETYRGVPLWDSSRESS</sequence>
<reference evidence="1 2" key="1">
    <citation type="journal article" date="2014" name="Agronomy (Basel)">
        <title>A Draft Genome Sequence for Ensete ventricosum, the Drought-Tolerant Tree Against Hunger.</title>
        <authorList>
            <person name="Harrison J."/>
            <person name="Moore K.A."/>
            <person name="Paszkiewicz K."/>
            <person name="Jones T."/>
            <person name="Grant M."/>
            <person name="Ambacheew D."/>
            <person name="Muzemil S."/>
            <person name="Studholme D.J."/>
        </authorList>
    </citation>
    <scope>NUCLEOTIDE SEQUENCE [LARGE SCALE GENOMIC DNA]</scope>
</reference>
<name>A0A426ZZY8_ENSVE</name>
<evidence type="ECO:0008006" key="3">
    <source>
        <dbReference type="Google" id="ProtNLM"/>
    </source>
</evidence>
<organism evidence="1 2">
    <name type="scientific">Ensete ventricosum</name>
    <name type="common">Abyssinian banana</name>
    <name type="synonym">Musa ensete</name>
    <dbReference type="NCBI Taxonomy" id="4639"/>
    <lineage>
        <taxon>Eukaryota</taxon>
        <taxon>Viridiplantae</taxon>
        <taxon>Streptophyta</taxon>
        <taxon>Embryophyta</taxon>
        <taxon>Tracheophyta</taxon>
        <taxon>Spermatophyta</taxon>
        <taxon>Magnoliopsida</taxon>
        <taxon>Liliopsida</taxon>
        <taxon>Zingiberales</taxon>
        <taxon>Musaceae</taxon>
        <taxon>Ensete</taxon>
    </lineage>
</organism>
<proteinExistence type="predicted"/>
<accession>A0A426ZZY8</accession>
<comment type="caution">
    <text evidence="1">The sequence shown here is derived from an EMBL/GenBank/DDBJ whole genome shotgun (WGS) entry which is preliminary data.</text>
</comment>
<dbReference type="AlphaFoldDB" id="A0A426ZZY8"/>
<dbReference type="Proteomes" id="UP000287651">
    <property type="component" value="Unassembled WGS sequence"/>
</dbReference>
<gene>
    <name evidence="1" type="ORF">B296_00012450</name>
</gene>
<evidence type="ECO:0000313" key="2">
    <source>
        <dbReference type="Proteomes" id="UP000287651"/>
    </source>
</evidence>
<protein>
    <recommendedName>
        <fullName evidence="3">Retrotransposon gag domain-containing protein</fullName>
    </recommendedName>
</protein>
<dbReference type="EMBL" id="AMZH03004321">
    <property type="protein sequence ID" value="RRT69501.1"/>
    <property type="molecule type" value="Genomic_DNA"/>
</dbReference>